<dbReference type="Proteomes" id="UP000064967">
    <property type="component" value="Chromosome"/>
</dbReference>
<feature type="transmembrane region" description="Helical" evidence="5">
    <location>
        <begin position="218"/>
        <end position="237"/>
    </location>
</feature>
<dbReference type="STRING" id="1391654.AKJ09_04429"/>
<evidence type="ECO:0000256" key="5">
    <source>
        <dbReference type="SAM" id="Phobius"/>
    </source>
</evidence>
<dbReference type="PATRIC" id="fig|1391654.3.peg.4492"/>
<protein>
    <submittedName>
        <fullName evidence="6">Bile acid sodium symporter</fullName>
    </submittedName>
</protein>
<dbReference type="InterPro" id="IPR002657">
    <property type="entry name" value="BilAc:Na_symport/Acr3"/>
</dbReference>
<dbReference type="Pfam" id="PF01758">
    <property type="entry name" value="SBF"/>
    <property type="match status" value="1"/>
</dbReference>
<dbReference type="EMBL" id="CP012333">
    <property type="protein sequence ID" value="AKU97765.1"/>
    <property type="molecule type" value="Genomic_DNA"/>
</dbReference>
<proteinExistence type="predicted"/>
<dbReference type="InterPro" id="IPR038770">
    <property type="entry name" value="Na+/solute_symporter_sf"/>
</dbReference>
<dbReference type="RefSeq" id="WP_146648855.1">
    <property type="nucleotide sequence ID" value="NZ_CP012333.1"/>
</dbReference>
<dbReference type="GO" id="GO:0016020">
    <property type="term" value="C:membrane"/>
    <property type="evidence" value="ECO:0007669"/>
    <property type="project" value="UniProtKB-SubCell"/>
</dbReference>
<sequence>MLWLLISTYVLGALVPGFGIRIRGLSAGTVTFPLGATAEASMPAFMLGFLLTVAGLATDVGQLKRVARKPTLVWLGLAANTLWPIAFTTMIAFVLRLWSNDVEAQSLLVGLAMAGAMPVAGASATWSQNAEGNIALSLAVVLGSTIASPLLTPLVLHAVAGVTHGDYSEDLDELAQGTAIAFVVLAVVLPSLLGLVLRQVLGARRIGRVMPALKAANLVVLLLLNYSNASLALPGIFRLSNWNFVVLTAVVTACMCAGGFVAGWAMAKRLGAERRDRISITFALGMSNNGSGLVLASSALADHPLVLLPLVLYNLAQQCGAGIVDTVLRRRASPTTSDEERGTRPPAA</sequence>
<evidence type="ECO:0000256" key="2">
    <source>
        <dbReference type="ARBA" id="ARBA00022692"/>
    </source>
</evidence>
<gene>
    <name evidence="6" type="ORF">AKJ09_04429</name>
</gene>
<dbReference type="AlphaFoldDB" id="A0A0K1PW70"/>
<accession>A0A0K1PW70</accession>
<keyword evidence="4 5" id="KW-0472">Membrane</keyword>
<comment type="subcellular location">
    <subcellularLocation>
        <location evidence="1">Membrane</location>
        <topology evidence="1">Multi-pass membrane protein</topology>
    </subcellularLocation>
</comment>
<evidence type="ECO:0000256" key="4">
    <source>
        <dbReference type="ARBA" id="ARBA00023136"/>
    </source>
</evidence>
<feature type="transmembrane region" description="Helical" evidence="5">
    <location>
        <begin position="179"/>
        <end position="197"/>
    </location>
</feature>
<evidence type="ECO:0000313" key="6">
    <source>
        <dbReference type="EMBL" id="AKU97765.1"/>
    </source>
</evidence>
<keyword evidence="3 5" id="KW-1133">Transmembrane helix</keyword>
<dbReference type="Gene3D" id="1.20.1530.20">
    <property type="match status" value="1"/>
</dbReference>
<reference evidence="6 7" key="1">
    <citation type="submission" date="2015-08" db="EMBL/GenBank/DDBJ databases">
        <authorList>
            <person name="Babu N.S."/>
            <person name="Beckwith C.J."/>
            <person name="Beseler K.G."/>
            <person name="Brison A."/>
            <person name="Carone J.V."/>
            <person name="Caskin T.P."/>
            <person name="Diamond M."/>
            <person name="Durham M.E."/>
            <person name="Foxe J.M."/>
            <person name="Go M."/>
            <person name="Henderson B.A."/>
            <person name="Jones I.B."/>
            <person name="McGettigan J.A."/>
            <person name="Micheletti S.J."/>
            <person name="Nasrallah M.E."/>
            <person name="Ortiz D."/>
            <person name="Piller C.R."/>
            <person name="Privatt S.R."/>
            <person name="Schneider S.L."/>
            <person name="Sharp S."/>
            <person name="Smith T.C."/>
            <person name="Stanton J.D."/>
            <person name="Ullery H.E."/>
            <person name="Wilson R.J."/>
            <person name="Serrano M.G."/>
            <person name="Buck G."/>
            <person name="Lee V."/>
            <person name="Wang Y."/>
            <person name="Carvalho R."/>
            <person name="Voegtly L."/>
            <person name="Shi R."/>
            <person name="Duckworth R."/>
            <person name="Johnson A."/>
            <person name="Loviza R."/>
            <person name="Walstead R."/>
            <person name="Shah Z."/>
            <person name="Kiflezghi M."/>
            <person name="Wade K."/>
            <person name="Ball S.L."/>
            <person name="Bradley K.W."/>
            <person name="Asai D.J."/>
            <person name="Bowman C.A."/>
            <person name="Russell D.A."/>
            <person name="Pope W.H."/>
            <person name="Jacobs-Sera D."/>
            <person name="Hendrix R.W."/>
            <person name="Hatfull G.F."/>
        </authorList>
    </citation>
    <scope>NUCLEOTIDE SEQUENCE [LARGE SCALE GENOMIC DNA]</scope>
    <source>
        <strain evidence="6 7">DSM 27648</strain>
    </source>
</reference>
<evidence type="ECO:0000313" key="7">
    <source>
        <dbReference type="Proteomes" id="UP000064967"/>
    </source>
</evidence>
<dbReference type="OrthoDB" id="185500at2"/>
<dbReference type="PANTHER" id="PTHR10361:SF28">
    <property type="entry name" value="P3 PROTEIN-RELATED"/>
    <property type="match status" value="1"/>
</dbReference>
<evidence type="ECO:0000256" key="3">
    <source>
        <dbReference type="ARBA" id="ARBA00022989"/>
    </source>
</evidence>
<feature type="transmembrane region" description="Helical" evidence="5">
    <location>
        <begin position="72"/>
        <end position="95"/>
    </location>
</feature>
<evidence type="ECO:0000256" key="1">
    <source>
        <dbReference type="ARBA" id="ARBA00004141"/>
    </source>
</evidence>
<organism evidence="6 7">
    <name type="scientific">Labilithrix luteola</name>
    <dbReference type="NCBI Taxonomy" id="1391654"/>
    <lineage>
        <taxon>Bacteria</taxon>
        <taxon>Pseudomonadati</taxon>
        <taxon>Myxococcota</taxon>
        <taxon>Polyangia</taxon>
        <taxon>Polyangiales</taxon>
        <taxon>Labilitrichaceae</taxon>
        <taxon>Labilithrix</taxon>
    </lineage>
</organism>
<feature type="transmembrane region" description="Helical" evidence="5">
    <location>
        <begin position="243"/>
        <end position="267"/>
    </location>
</feature>
<feature type="transmembrane region" description="Helical" evidence="5">
    <location>
        <begin position="107"/>
        <end position="127"/>
    </location>
</feature>
<name>A0A0K1PW70_9BACT</name>
<dbReference type="PANTHER" id="PTHR10361">
    <property type="entry name" value="SODIUM-BILE ACID COTRANSPORTER"/>
    <property type="match status" value="1"/>
</dbReference>
<keyword evidence="7" id="KW-1185">Reference proteome</keyword>
<dbReference type="InterPro" id="IPR004710">
    <property type="entry name" value="Bilac:Na_transpt"/>
</dbReference>
<dbReference type="KEGG" id="llu:AKJ09_04429"/>
<feature type="transmembrane region" description="Helical" evidence="5">
    <location>
        <begin position="134"/>
        <end position="159"/>
    </location>
</feature>
<keyword evidence="2 5" id="KW-0812">Transmembrane</keyword>